<keyword evidence="3" id="KW-1185">Reference proteome</keyword>
<comment type="caution">
    <text evidence="2">The sequence shown here is derived from an EMBL/GenBank/DDBJ whole genome shotgun (WGS) entry which is preliminary data.</text>
</comment>
<reference evidence="2" key="1">
    <citation type="journal article" date="2023" name="Mol. Biol. Evol.">
        <title>Third-Generation Sequencing Reveals the Adaptive Role of the Epigenome in Three Deep-Sea Polychaetes.</title>
        <authorList>
            <person name="Perez M."/>
            <person name="Aroh O."/>
            <person name="Sun Y."/>
            <person name="Lan Y."/>
            <person name="Juniper S.K."/>
            <person name="Young C.R."/>
            <person name="Angers B."/>
            <person name="Qian P.Y."/>
        </authorList>
    </citation>
    <scope>NUCLEOTIDE SEQUENCE</scope>
    <source>
        <strain evidence="2">R07B-5</strain>
    </source>
</reference>
<dbReference type="EMBL" id="JAODUO010001413">
    <property type="protein sequence ID" value="KAK2164421.1"/>
    <property type="molecule type" value="Genomic_DNA"/>
</dbReference>
<protein>
    <submittedName>
        <fullName evidence="2">Uncharacterized protein</fullName>
    </submittedName>
</protein>
<evidence type="ECO:0000313" key="3">
    <source>
        <dbReference type="Proteomes" id="UP001209878"/>
    </source>
</evidence>
<name>A0AAD9KJY5_RIDPI</name>
<sequence length="53" mass="6184">MFNTEHVTAVQKKSRQQLHSSKVVKRLFSMYDTRQYLELDASNNPGNLTPQMD</sequence>
<proteinExistence type="predicted"/>
<dbReference type="EMBL" id="JAODUO010000949">
    <property type="protein sequence ID" value="KAK2172565.1"/>
    <property type="molecule type" value="Genomic_DNA"/>
</dbReference>
<evidence type="ECO:0000313" key="2">
    <source>
        <dbReference type="EMBL" id="KAK2172565.1"/>
    </source>
</evidence>
<organism evidence="2 3">
    <name type="scientific">Ridgeia piscesae</name>
    <name type="common">Tubeworm</name>
    <dbReference type="NCBI Taxonomy" id="27915"/>
    <lineage>
        <taxon>Eukaryota</taxon>
        <taxon>Metazoa</taxon>
        <taxon>Spiralia</taxon>
        <taxon>Lophotrochozoa</taxon>
        <taxon>Annelida</taxon>
        <taxon>Polychaeta</taxon>
        <taxon>Sedentaria</taxon>
        <taxon>Canalipalpata</taxon>
        <taxon>Sabellida</taxon>
        <taxon>Siboglinidae</taxon>
        <taxon>Ridgeia</taxon>
    </lineage>
</organism>
<dbReference type="AlphaFoldDB" id="A0AAD9KJY5"/>
<dbReference type="Proteomes" id="UP001209878">
    <property type="component" value="Unassembled WGS sequence"/>
</dbReference>
<gene>
    <name evidence="1" type="ORF">NP493_1405g00028</name>
    <name evidence="2" type="ORF">NP493_949g00000</name>
</gene>
<evidence type="ECO:0000313" key="1">
    <source>
        <dbReference type="EMBL" id="KAK2164421.1"/>
    </source>
</evidence>
<accession>A0AAD9KJY5</accession>